<reference evidence="3" key="1">
    <citation type="submission" date="2025-08" db="UniProtKB">
        <authorList>
            <consortium name="RefSeq"/>
        </authorList>
    </citation>
    <scope>IDENTIFICATION</scope>
</reference>
<dbReference type="AlphaFoldDB" id="A0A8M1KKS8"/>
<feature type="region of interest" description="Disordered" evidence="1">
    <location>
        <begin position="332"/>
        <end position="425"/>
    </location>
</feature>
<evidence type="ECO:0000313" key="3">
    <source>
        <dbReference type="RefSeq" id="XP_042564661.1"/>
    </source>
</evidence>
<feature type="region of interest" description="Disordered" evidence="1">
    <location>
        <begin position="617"/>
        <end position="693"/>
    </location>
</feature>
<organism evidence="2 3">
    <name type="scientific">Clupea harengus</name>
    <name type="common">Atlantic herring</name>
    <dbReference type="NCBI Taxonomy" id="7950"/>
    <lineage>
        <taxon>Eukaryota</taxon>
        <taxon>Metazoa</taxon>
        <taxon>Chordata</taxon>
        <taxon>Craniata</taxon>
        <taxon>Vertebrata</taxon>
        <taxon>Euteleostomi</taxon>
        <taxon>Actinopterygii</taxon>
        <taxon>Neopterygii</taxon>
        <taxon>Teleostei</taxon>
        <taxon>Clupei</taxon>
        <taxon>Clupeiformes</taxon>
        <taxon>Clupeoidei</taxon>
        <taxon>Clupeidae</taxon>
        <taxon>Clupea</taxon>
    </lineage>
</organism>
<feature type="compositionally biased region" description="Basic and acidic residues" evidence="1">
    <location>
        <begin position="666"/>
        <end position="685"/>
    </location>
</feature>
<name>A0A8M1KKS8_CLUHA</name>
<dbReference type="Proteomes" id="UP000515152">
    <property type="component" value="Chromosome 9"/>
</dbReference>
<sequence length="799" mass="87571">MGNNHSEQEQQSKGNSETKQESLPKPKKDTERWSSFRNKTKALTMSQPSPFKPVPPNLFKGIPDFTSGNGTSSLCRKQSLLEPLHVEERPLDTTPAVPAFPPHAALTSNQLWVPKEPSAYNISWDRPRVKSPVPTPISSFVFPSVPENTPPKEAQKSVPKTTASATLTKLVAPPCANVFPCQRKPPKIPKEAWPEPPPPVKPAMTPEPGTKDAVASTSHDVPVPFLFTATTPEKTQGPSTSEVTAVDHITTSAETSEKSSSLSSDSNIVVHNIETEINNAVRQTLVISEKTHAEIMSRLAYVEKQKLLPDPPVTQRQAVVRRALNGVSYAEAVKKSQPKVNPARREAKAKLTKKVKISKSVAKQTQTQRDVSPADGDSTVPQQPPDSSPANLLPLNEASDPGFTPQKNVKAATEQTTNLNQNEPPAISSNLIKLEKENVLASATQKTAQNTDNAPSKNTKPEQSSFTQNPSPLSHRRSSVRGAHPYLREDTPKSLLCQADNVHSDKPIVVISESQPETGLKSLSVPSSPHQEKPHQIFQSQLKACRNAISVSSSLEDKPKQTKLRGSEQISIMESGVVKESLKWVPLQVNSKPGPKEDPAPVPRKCFDSPGVTVIYCERPSSTGTSKESQKPVITPHRPALSSVSTDSPHKWSTSPHSGPTADTLNTRDEQMSKIRSDERGEATDKGTPAMMLGQNPSDISAKVHHQIHTKTPAQANQVQTKTKQIENPPPKFRNREKEDNNTRIEETLQAPMPAPPSPLSHPRSEGRWHPFITDRSCVQKVRCQHRENGKLPKNVMKW</sequence>
<evidence type="ECO:0000313" key="2">
    <source>
        <dbReference type="Proteomes" id="UP000515152"/>
    </source>
</evidence>
<dbReference type="GeneID" id="105904809"/>
<feature type="region of interest" description="Disordered" evidence="1">
    <location>
        <begin position="1"/>
        <end position="65"/>
    </location>
</feature>
<feature type="region of interest" description="Disordered" evidence="1">
    <location>
        <begin position="444"/>
        <end position="479"/>
    </location>
</feature>
<gene>
    <name evidence="3" type="primary">LOC105904809</name>
</gene>
<feature type="compositionally biased region" description="Polar residues" evidence="1">
    <location>
        <begin position="413"/>
        <end position="425"/>
    </location>
</feature>
<feature type="compositionally biased region" description="Polar residues" evidence="1">
    <location>
        <begin position="642"/>
        <end position="665"/>
    </location>
</feature>
<feature type="compositionally biased region" description="Polar residues" evidence="1">
    <location>
        <begin position="712"/>
        <end position="723"/>
    </location>
</feature>
<feature type="region of interest" description="Disordered" evidence="1">
    <location>
        <begin position="712"/>
        <end position="769"/>
    </location>
</feature>
<feature type="compositionally biased region" description="Polar residues" evidence="1">
    <location>
        <begin position="35"/>
        <end position="49"/>
    </location>
</feature>
<dbReference type="RefSeq" id="XP_042564661.1">
    <property type="nucleotide sequence ID" value="XM_042708727.1"/>
</dbReference>
<feature type="compositionally biased region" description="Polar residues" evidence="1">
    <location>
        <begin position="361"/>
        <end position="370"/>
    </location>
</feature>
<feature type="compositionally biased region" description="Polar residues" evidence="1">
    <location>
        <begin position="444"/>
        <end position="472"/>
    </location>
</feature>
<accession>A0A8M1KKS8</accession>
<dbReference type="KEGG" id="char:105904809"/>
<feature type="region of interest" description="Disordered" evidence="1">
    <location>
        <begin position="141"/>
        <end position="161"/>
    </location>
</feature>
<proteinExistence type="predicted"/>
<keyword evidence="2" id="KW-1185">Reference proteome</keyword>
<evidence type="ECO:0000256" key="1">
    <source>
        <dbReference type="SAM" id="MobiDB-lite"/>
    </source>
</evidence>
<protein>
    <submittedName>
        <fullName evidence="3">Proteoglycan 4-like</fullName>
    </submittedName>
</protein>
<feature type="compositionally biased region" description="Basic and acidic residues" evidence="1">
    <location>
        <begin position="734"/>
        <end position="747"/>
    </location>
</feature>
<feature type="compositionally biased region" description="Basic and acidic residues" evidence="1">
    <location>
        <begin position="1"/>
        <end position="34"/>
    </location>
</feature>